<gene>
    <name evidence="1" type="ORF">EPA93_44180</name>
</gene>
<name>A0A4P6K3H5_KTERU</name>
<protein>
    <submittedName>
        <fullName evidence="1">Uncharacterized protein</fullName>
    </submittedName>
</protein>
<dbReference type="EMBL" id="CP035758">
    <property type="protein sequence ID" value="QBD82595.1"/>
    <property type="molecule type" value="Genomic_DNA"/>
</dbReference>
<evidence type="ECO:0000313" key="1">
    <source>
        <dbReference type="EMBL" id="QBD82595.1"/>
    </source>
</evidence>
<sequence length="94" mass="10827">MERKLGHLSGKELSAETDKVLIKLEAYVYELYTRAQLASCTEQLYTELLDIAVDAREHFNALKEGDVVTGKWIVTRDAITRLIEQRMEEKIAEQ</sequence>
<dbReference type="RefSeq" id="WP_129893664.1">
    <property type="nucleotide sequence ID" value="NZ_CP035758.1"/>
</dbReference>
<organism evidence="1 2">
    <name type="scientific">Ktedonosporobacter rubrisoli</name>
    <dbReference type="NCBI Taxonomy" id="2509675"/>
    <lineage>
        <taxon>Bacteria</taxon>
        <taxon>Bacillati</taxon>
        <taxon>Chloroflexota</taxon>
        <taxon>Ktedonobacteria</taxon>
        <taxon>Ktedonobacterales</taxon>
        <taxon>Ktedonosporobacteraceae</taxon>
        <taxon>Ktedonosporobacter</taxon>
    </lineage>
</organism>
<reference evidence="1 2" key="1">
    <citation type="submission" date="2019-01" db="EMBL/GenBank/DDBJ databases">
        <title>Ktedonosporobacter rubrisoli SCAWS-G2.</title>
        <authorList>
            <person name="Huang Y."/>
            <person name="Yan B."/>
        </authorList>
    </citation>
    <scope>NUCLEOTIDE SEQUENCE [LARGE SCALE GENOMIC DNA]</scope>
    <source>
        <strain evidence="1 2">SCAWS-G2</strain>
    </source>
</reference>
<dbReference type="AlphaFoldDB" id="A0A4P6K3H5"/>
<accession>A0A4P6K3H5</accession>
<dbReference type="KEGG" id="kbs:EPA93_44180"/>
<evidence type="ECO:0000313" key="2">
    <source>
        <dbReference type="Proteomes" id="UP000290365"/>
    </source>
</evidence>
<dbReference type="Proteomes" id="UP000290365">
    <property type="component" value="Chromosome"/>
</dbReference>
<proteinExistence type="predicted"/>
<keyword evidence="2" id="KW-1185">Reference proteome</keyword>